<feature type="zinc finger region" description="C3H1-type" evidence="7">
    <location>
        <begin position="824"/>
        <end position="852"/>
    </location>
</feature>
<dbReference type="PANTHER" id="PTHR46557:SF1">
    <property type="entry name" value="SERINE_THREONINE-PROTEIN PHOSPHATASE 1 REGULATORY SUBUNIT 10"/>
    <property type="match status" value="1"/>
</dbReference>
<dbReference type="KEGG" id="bfo:118420690"/>
<feature type="region of interest" description="Disordered" evidence="8">
    <location>
        <begin position="526"/>
        <end position="547"/>
    </location>
</feature>
<evidence type="ECO:0000259" key="9">
    <source>
        <dbReference type="PROSITE" id="PS50103"/>
    </source>
</evidence>
<dbReference type="AlphaFoldDB" id="A0A9J7LJT6"/>
<dbReference type="PROSITE" id="PS51319">
    <property type="entry name" value="TFIIS_N"/>
    <property type="match status" value="1"/>
</dbReference>
<organism evidence="11 12">
    <name type="scientific">Branchiostoma floridae</name>
    <name type="common">Florida lancelet</name>
    <name type="synonym">Amphioxus</name>
    <dbReference type="NCBI Taxonomy" id="7739"/>
    <lineage>
        <taxon>Eukaryota</taxon>
        <taxon>Metazoa</taxon>
        <taxon>Chordata</taxon>
        <taxon>Cephalochordata</taxon>
        <taxon>Leptocardii</taxon>
        <taxon>Amphioxiformes</taxon>
        <taxon>Branchiostomatidae</taxon>
        <taxon>Branchiostoma</taxon>
    </lineage>
</organism>
<dbReference type="InterPro" id="IPR017923">
    <property type="entry name" value="TFIIS_N"/>
</dbReference>
<gene>
    <name evidence="12" type="primary">LOC118420690</name>
</gene>
<dbReference type="PANTHER" id="PTHR46557">
    <property type="entry name" value="SERINE/THREONINE-PROTEIN PHOSPHATASE 1 REGULATORY SUBUNIT 10-RELATED"/>
    <property type="match status" value="1"/>
</dbReference>
<evidence type="ECO:0000256" key="5">
    <source>
        <dbReference type="ARBA" id="ARBA00023242"/>
    </source>
</evidence>
<dbReference type="OrthoDB" id="2138378at2759"/>
<dbReference type="GO" id="GO:0005634">
    <property type="term" value="C:nucleus"/>
    <property type="evidence" value="ECO:0007669"/>
    <property type="project" value="UniProtKB-SubCell"/>
</dbReference>
<keyword evidence="7" id="KW-0862">Zinc</keyword>
<evidence type="ECO:0000256" key="7">
    <source>
        <dbReference type="PROSITE-ProRule" id="PRU00723"/>
    </source>
</evidence>
<dbReference type="GeneID" id="118420690"/>
<protein>
    <recommendedName>
        <fullName evidence="3">Serine/threonine-protein phosphatase 1 regulatory subunit 10</fullName>
    </recommendedName>
</protein>
<dbReference type="Pfam" id="PF08711">
    <property type="entry name" value="Med26"/>
    <property type="match status" value="1"/>
</dbReference>
<feature type="domain" description="TFIIS N-terminal" evidence="10">
    <location>
        <begin position="102"/>
        <end position="176"/>
    </location>
</feature>
<evidence type="ECO:0000256" key="8">
    <source>
        <dbReference type="SAM" id="MobiDB-lite"/>
    </source>
</evidence>
<dbReference type="OMA" id="NGPPQIW"/>
<reference evidence="11" key="1">
    <citation type="journal article" date="2020" name="Nat. Ecol. Evol.">
        <title>Deeply conserved synteny resolves early events in vertebrate evolution.</title>
        <authorList>
            <person name="Simakov O."/>
            <person name="Marletaz F."/>
            <person name="Yue J.X."/>
            <person name="O'Connell B."/>
            <person name="Jenkins J."/>
            <person name="Brandt A."/>
            <person name="Calef R."/>
            <person name="Tung C.H."/>
            <person name="Huang T.K."/>
            <person name="Schmutz J."/>
            <person name="Satoh N."/>
            <person name="Yu J.K."/>
            <person name="Putnam N.H."/>
            <person name="Green R.E."/>
            <person name="Rokhsar D.S."/>
        </authorList>
    </citation>
    <scope>NUCLEOTIDE SEQUENCE [LARGE SCALE GENOMIC DNA]</scope>
    <source>
        <strain evidence="11">S238N-H82</strain>
    </source>
</reference>
<name>A0A9J7LJT6_BRAFL</name>
<dbReference type="SMART" id="SM00509">
    <property type="entry name" value="TFS2N"/>
    <property type="match status" value="1"/>
</dbReference>
<feature type="region of interest" description="Disordered" evidence="8">
    <location>
        <begin position="328"/>
        <end position="427"/>
    </location>
</feature>
<feature type="region of interest" description="Disordered" evidence="8">
    <location>
        <begin position="177"/>
        <end position="294"/>
    </location>
</feature>
<dbReference type="RefSeq" id="XP_035683478.1">
    <property type="nucleotide sequence ID" value="XM_035827585.1"/>
</dbReference>
<dbReference type="Gene3D" id="1.20.930.10">
    <property type="entry name" value="Conserved domain common to transcription factors TFIIS, elongin A, CRSP70"/>
    <property type="match status" value="1"/>
</dbReference>
<dbReference type="PROSITE" id="PS50103">
    <property type="entry name" value="ZF_C3H1"/>
    <property type="match status" value="1"/>
</dbReference>
<keyword evidence="11" id="KW-1185">Reference proteome</keyword>
<feature type="compositionally biased region" description="Basic residues" evidence="8">
    <location>
        <begin position="185"/>
        <end position="194"/>
    </location>
</feature>
<evidence type="ECO:0000313" key="11">
    <source>
        <dbReference type="Proteomes" id="UP000001554"/>
    </source>
</evidence>
<dbReference type="SUPFAM" id="SSF47676">
    <property type="entry name" value="Conserved domain common to transcription factors TFIIS, elongin A, CRSP70"/>
    <property type="match status" value="1"/>
</dbReference>
<evidence type="ECO:0000259" key="10">
    <source>
        <dbReference type="PROSITE" id="PS51319"/>
    </source>
</evidence>
<proteinExistence type="predicted"/>
<comment type="subcellular location">
    <subcellularLocation>
        <location evidence="2">Chromosome</location>
    </subcellularLocation>
    <subcellularLocation>
        <location evidence="1 6">Nucleus</location>
    </subcellularLocation>
</comment>
<feature type="domain" description="C3H1-type" evidence="9">
    <location>
        <begin position="824"/>
        <end position="852"/>
    </location>
</feature>
<keyword evidence="7" id="KW-0863">Zinc-finger</keyword>
<feature type="compositionally biased region" description="Low complexity" evidence="8">
    <location>
        <begin position="713"/>
        <end position="724"/>
    </location>
</feature>
<dbReference type="InterPro" id="IPR035441">
    <property type="entry name" value="TFIIS/LEDGF_dom_sf"/>
</dbReference>
<evidence type="ECO:0000256" key="6">
    <source>
        <dbReference type="PROSITE-ProRule" id="PRU00649"/>
    </source>
</evidence>
<feature type="region of interest" description="Disordered" evidence="8">
    <location>
        <begin position="563"/>
        <end position="645"/>
    </location>
</feature>
<feature type="compositionally biased region" description="Pro residues" evidence="8">
    <location>
        <begin position="751"/>
        <end position="805"/>
    </location>
</feature>
<keyword evidence="5 6" id="KW-0539">Nucleus</keyword>
<evidence type="ECO:0000256" key="3">
    <source>
        <dbReference type="ARBA" id="ARBA00022330"/>
    </source>
</evidence>
<accession>A0A9J7LJT6</accession>
<dbReference type="InterPro" id="IPR003617">
    <property type="entry name" value="TFIIS/CRSP70_N_sub"/>
</dbReference>
<feature type="region of interest" description="Disordered" evidence="8">
    <location>
        <begin position="696"/>
        <end position="827"/>
    </location>
</feature>
<reference evidence="12" key="2">
    <citation type="submission" date="2025-08" db="UniProtKB">
        <authorList>
            <consortium name="RefSeq"/>
        </authorList>
    </citation>
    <scope>IDENTIFICATION</scope>
    <source>
        <strain evidence="12">S238N-H82</strain>
        <tissue evidence="12">Testes</tissue>
    </source>
</reference>
<feature type="compositionally biased region" description="Basic and acidic residues" evidence="8">
    <location>
        <begin position="384"/>
        <end position="400"/>
    </location>
</feature>
<evidence type="ECO:0000256" key="1">
    <source>
        <dbReference type="ARBA" id="ARBA00004123"/>
    </source>
</evidence>
<dbReference type="Proteomes" id="UP000001554">
    <property type="component" value="Chromosome 8"/>
</dbReference>
<dbReference type="InterPro" id="IPR000571">
    <property type="entry name" value="Znf_CCCH"/>
</dbReference>
<feature type="compositionally biased region" description="Basic and acidic residues" evidence="8">
    <location>
        <begin position="195"/>
        <end position="215"/>
    </location>
</feature>
<dbReference type="GO" id="GO:0008157">
    <property type="term" value="F:protein phosphatase 1 binding"/>
    <property type="evidence" value="ECO:0000318"/>
    <property type="project" value="GO_Central"/>
</dbReference>
<evidence type="ECO:0000313" key="12">
    <source>
        <dbReference type="RefSeq" id="XP_035683478.1"/>
    </source>
</evidence>
<dbReference type="GO" id="GO:0008270">
    <property type="term" value="F:zinc ion binding"/>
    <property type="evidence" value="ECO:0007669"/>
    <property type="project" value="UniProtKB-KW"/>
</dbReference>
<keyword evidence="4" id="KW-0158">Chromosome</keyword>
<dbReference type="GO" id="GO:0072357">
    <property type="term" value="C:PTW/PP1 phosphatase complex"/>
    <property type="evidence" value="ECO:0000318"/>
    <property type="project" value="GO_Central"/>
</dbReference>
<evidence type="ECO:0000256" key="4">
    <source>
        <dbReference type="ARBA" id="ARBA00022454"/>
    </source>
</evidence>
<feature type="compositionally biased region" description="Low complexity" evidence="8">
    <location>
        <begin position="623"/>
        <end position="640"/>
    </location>
</feature>
<feature type="compositionally biased region" description="Basic and acidic residues" evidence="8">
    <location>
        <begin position="535"/>
        <end position="547"/>
    </location>
</feature>
<dbReference type="GO" id="GO:0000785">
    <property type="term" value="C:chromatin"/>
    <property type="evidence" value="ECO:0000318"/>
    <property type="project" value="GO_Central"/>
</dbReference>
<feature type="compositionally biased region" description="Basic residues" evidence="8">
    <location>
        <begin position="418"/>
        <end position="427"/>
    </location>
</feature>
<keyword evidence="7" id="KW-0479">Metal-binding</keyword>
<evidence type="ECO:0000256" key="2">
    <source>
        <dbReference type="ARBA" id="ARBA00004286"/>
    </source>
</evidence>
<sequence>MRQGRNTVKTVELGHLTSHTQLIQIANMPEEEDKMNPYEFLKGLSHLLGEEGDIKSPQEVLKVVTEMKATKKLVGRCCYLNILRATKSPETLSKFVEIGGWGIMNSWLTDAKDTNNVPLLHEVLKVLKHMPVTIEQLKKNNTAKVVKQLSKTSDNEKTKSMASSLVTYWMDMIHAKGKGGAEKPNKKHHHHKRHHEDTKDSKTSAEKTATEPEKPKKARSTKVKTPAFAKMRSTGLEEETKLPAPVKKSGSIDKRPGSSIPAAKRPSSPLDKLLTPPEKKHRPQPLNRTTNSPVQAKVKIIPAKPFVAMDDTGFMEALSANTAKSHVIKVKKKPKNAKPGTPTSPTAPKGNPLGGDDKPRTPSPVDGELKDERPGTPIEEAMDSDFHKPTKAEEAERKAEEDLEPPEPYKGGSILVSARRKNRRKKSVKWAVDDAIKEVFYFEMDESERANVNVQNFQEAAHREMLLERQAMETAKRLSADEMIEKKGWKPPPRIDIPPSTVDFGYQSLQRDIQKEREQCVLQELFFSKSSLPDSPHEPDPEPYTREEPKIIPLDEEMVPEVDFFEPPPFQPTAEEEEMLQRPPPQQHQQQQQHQMLPDQGGMNPLAGVNLPPALANLMQSMQKKQTPTSQSQPQPQTSQANPGFNLLSSLMAPVIQKLLRIHISCRQGGEHPPADQSPNQDPELLTTQLKDILNKVQGGPAGMGPPGGPQGPGMHQMPMDGQPGPMGNGMPRGGPFDHQGPMGPGGPQMGPGPFPGNQNGPPPFGPDGGPPPFQGGPPNRGPPPMMHPPGPGPQWPGPRGPPRGPMRGRPFQGRGRGRGRGDRSHMPVCRHFMSQTGCRFEGSCTFYHPGVNGPPLPPH</sequence>